<dbReference type="EMBL" id="PXYT01000072">
    <property type="protein sequence ID" value="PSR24634.1"/>
    <property type="molecule type" value="Genomic_DNA"/>
</dbReference>
<evidence type="ECO:0000259" key="2">
    <source>
        <dbReference type="SMART" id="SM00382"/>
    </source>
</evidence>
<dbReference type="InterPro" id="IPR003593">
    <property type="entry name" value="AAA+_ATPase"/>
</dbReference>
<dbReference type="AlphaFoldDB" id="A0A2T2WQW7"/>
<dbReference type="GO" id="GO:0016887">
    <property type="term" value="F:ATP hydrolysis activity"/>
    <property type="evidence" value="ECO:0007669"/>
    <property type="project" value="InterPro"/>
</dbReference>
<sequence>MICPPCISQRIMRWSCMFPRRSSIWIPLLKVLDETNGPMKPAEAAQRVAEYFPELTQEDKQYRTPKGVVRWSGHDVPWARYDMVQKGFMLDSSENPGQWRISEEGRAYLKSNWETWAPEYTRQNNAKVRENSNVPNESDDTSSSQSYWWVNQGQSYNSELNGEYIWAPIQTTGGTTPSHWARVSKVRPGDVLIHYSNGAIRAISIATHDAEQRDNPHSDTHNAWAKQGWAAIVHYYELPAPYPREKFPESLMLLDISDGPFDRRGQMKQGYLWNFSAEAFQMLTSDSAFPWPTDIPLTQSNTSTEKALRTMETASPYGMEPFDLHKAQQTITEMGYKISLDDFLNVLLALQTRPFVIFSGRSGTGKTTLAYIIALLFGWPHYRVAVSPAWADPSDLLGFVSPLSHERVGGALENVLRSSDDDALLCLDEFNVAKVEHYFADFISAMTGDPKGSLWGPLPNLEQLSVRKDEVLHVPKRLRVIATMNFDDSVQSITPRVLDRANVMEFDVLSADALVVDRSLDLPMVSKTQFHWPWNEHNLPSNVQVTDMIRDIWSALRGSRGHLTHRAAQEMYRYILLGLPYATALNRNDDEQREALLDRQIAQRILPKFHGTAAHRDIMALTRLLSTLGGTELVDYSPESRLQVIEEFRNWGRFRRTLEKIEQLVTTFTEDGYASFW</sequence>
<dbReference type="Gene3D" id="3.40.50.300">
    <property type="entry name" value="P-loop containing nucleotide triphosphate hydrolases"/>
    <property type="match status" value="1"/>
</dbReference>
<dbReference type="SUPFAM" id="SSF52540">
    <property type="entry name" value="P-loop containing nucleoside triphosphate hydrolases"/>
    <property type="match status" value="1"/>
</dbReference>
<reference evidence="3 4" key="1">
    <citation type="journal article" date="2014" name="BMC Genomics">
        <title>Comparison of environmental and isolate Sulfobacillus genomes reveals diverse carbon, sulfur, nitrogen, and hydrogen metabolisms.</title>
        <authorList>
            <person name="Justice N.B."/>
            <person name="Norman A."/>
            <person name="Brown C.T."/>
            <person name="Singh A."/>
            <person name="Thomas B.C."/>
            <person name="Banfield J.F."/>
        </authorList>
    </citation>
    <scope>NUCLEOTIDE SEQUENCE [LARGE SCALE GENOMIC DNA]</scope>
    <source>
        <strain evidence="3">AMDSBA1</strain>
    </source>
</reference>
<evidence type="ECO:0000313" key="4">
    <source>
        <dbReference type="Proteomes" id="UP000242699"/>
    </source>
</evidence>
<feature type="region of interest" description="Disordered" evidence="1">
    <location>
        <begin position="124"/>
        <end position="145"/>
    </location>
</feature>
<dbReference type="Proteomes" id="UP000242699">
    <property type="component" value="Unassembled WGS sequence"/>
</dbReference>
<dbReference type="SMART" id="SM00382">
    <property type="entry name" value="AAA"/>
    <property type="match status" value="1"/>
</dbReference>
<dbReference type="Pfam" id="PF14338">
    <property type="entry name" value="Mrr_N"/>
    <property type="match status" value="1"/>
</dbReference>
<feature type="domain" description="AAA+ ATPase" evidence="2">
    <location>
        <begin position="352"/>
        <end position="520"/>
    </location>
</feature>
<proteinExistence type="predicted"/>
<dbReference type="InterPro" id="IPR011704">
    <property type="entry name" value="ATPase_dyneun-rel_AAA"/>
</dbReference>
<evidence type="ECO:0000313" key="3">
    <source>
        <dbReference type="EMBL" id="PSR24634.1"/>
    </source>
</evidence>
<protein>
    <recommendedName>
        <fullName evidence="2">AAA+ ATPase domain-containing protein</fullName>
    </recommendedName>
</protein>
<organism evidence="3 4">
    <name type="scientific">Sulfobacillus benefaciens</name>
    <dbReference type="NCBI Taxonomy" id="453960"/>
    <lineage>
        <taxon>Bacteria</taxon>
        <taxon>Bacillati</taxon>
        <taxon>Bacillota</taxon>
        <taxon>Clostridia</taxon>
        <taxon>Eubacteriales</taxon>
        <taxon>Clostridiales Family XVII. Incertae Sedis</taxon>
        <taxon>Sulfobacillus</taxon>
    </lineage>
</organism>
<dbReference type="Pfam" id="PF07728">
    <property type="entry name" value="AAA_5"/>
    <property type="match status" value="1"/>
</dbReference>
<dbReference type="GO" id="GO:0005524">
    <property type="term" value="F:ATP binding"/>
    <property type="evidence" value="ECO:0007669"/>
    <property type="project" value="InterPro"/>
</dbReference>
<comment type="caution">
    <text evidence="3">The sequence shown here is derived from an EMBL/GenBank/DDBJ whole genome shotgun (WGS) entry which is preliminary data.</text>
</comment>
<evidence type="ECO:0000256" key="1">
    <source>
        <dbReference type="SAM" id="MobiDB-lite"/>
    </source>
</evidence>
<gene>
    <name evidence="3" type="ORF">C7B43_18620</name>
</gene>
<accession>A0A2T2WQW7</accession>
<dbReference type="InterPro" id="IPR025745">
    <property type="entry name" value="Mrr-like_N_dom"/>
</dbReference>
<name>A0A2T2WQW7_9FIRM</name>
<dbReference type="InterPro" id="IPR027417">
    <property type="entry name" value="P-loop_NTPase"/>
</dbReference>